<dbReference type="GO" id="GO:0015891">
    <property type="term" value="P:siderophore transport"/>
    <property type="evidence" value="ECO:0007669"/>
    <property type="project" value="InterPro"/>
</dbReference>
<evidence type="ECO:0000256" key="3">
    <source>
        <dbReference type="ARBA" id="ARBA00022448"/>
    </source>
</evidence>
<dbReference type="InterPro" id="IPR037066">
    <property type="entry name" value="Plug_dom_sf"/>
</dbReference>
<gene>
    <name evidence="19" type="ORF">SAMN05421547_101141</name>
</gene>
<comment type="similarity">
    <text evidence="2 14 15">Belongs to the TonB-dependent receptor family.</text>
</comment>
<evidence type="ECO:0000256" key="7">
    <source>
        <dbReference type="ARBA" id="ARBA00022729"/>
    </source>
</evidence>
<evidence type="ECO:0000256" key="1">
    <source>
        <dbReference type="ARBA" id="ARBA00004571"/>
    </source>
</evidence>
<evidence type="ECO:0000256" key="16">
    <source>
        <dbReference type="SAM" id="MobiDB-lite"/>
    </source>
</evidence>
<dbReference type="EMBL" id="FNPE01000001">
    <property type="protein sequence ID" value="SDX76528.1"/>
    <property type="molecule type" value="Genomic_DNA"/>
</dbReference>
<evidence type="ECO:0000256" key="2">
    <source>
        <dbReference type="ARBA" id="ARBA00009810"/>
    </source>
</evidence>
<evidence type="ECO:0000256" key="10">
    <source>
        <dbReference type="ARBA" id="ARBA00023077"/>
    </source>
</evidence>
<evidence type="ECO:0000256" key="15">
    <source>
        <dbReference type="RuleBase" id="RU003357"/>
    </source>
</evidence>
<dbReference type="InterPro" id="IPR036942">
    <property type="entry name" value="Beta-barrel_TonB_sf"/>
</dbReference>
<dbReference type="InterPro" id="IPR010105">
    <property type="entry name" value="TonB_sidphr_rcpt"/>
</dbReference>
<evidence type="ECO:0000259" key="17">
    <source>
        <dbReference type="Pfam" id="PF00593"/>
    </source>
</evidence>
<accession>A0A1H3EE63</accession>
<feature type="domain" description="TonB-dependent receptor plug" evidence="18">
    <location>
        <begin position="80"/>
        <end position="181"/>
    </location>
</feature>
<dbReference type="PROSITE" id="PS52016">
    <property type="entry name" value="TONB_DEPENDENT_REC_3"/>
    <property type="match status" value="1"/>
</dbReference>
<evidence type="ECO:0000256" key="8">
    <source>
        <dbReference type="ARBA" id="ARBA00023004"/>
    </source>
</evidence>
<dbReference type="Pfam" id="PF07715">
    <property type="entry name" value="Plug"/>
    <property type="match status" value="1"/>
</dbReference>
<feature type="region of interest" description="Disordered" evidence="16">
    <location>
        <begin position="42"/>
        <end position="73"/>
    </location>
</feature>
<evidence type="ECO:0000256" key="12">
    <source>
        <dbReference type="ARBA" id="ARBA00023170"/>
    </source>
</evidence>
<dbReference type="Pfam" id="PF00593">
    <property type="entry name" value="TonB_dep_Rec_b-barrel"/>
    <property type="match status" value="1"/>
</dbReference>
<dbReference type="PANTHER" id="PTHR32552:SF89">
    <property type="entry name" value="CATECHOLATE SIDEROPHORE RECEPTOR FIU"/>
    <property type="match status" value="1"/>
</dbReference>
<dbReference type="NCBIfam" id="NF007349">
    <property type="entry name" value="PRK09840.1"/>
    <property type="match status" value="1"/>
</dbReference>
<dbReference type="InterPro" id="IPR000531">
    <property type="entry name" value="Beta-barrel_TonB"/>
</dbReference>
<dbReference type="NCBIfam" id="TIGR01783">
    <property type="entry name" value="TonB-siderophor"/>
    <property type="match status" value="1"/>
</dbReference>
<sequence>MANSNSYIKSRKHDSAGRSPSAGIIAAAAALATLGLPAVAQTQTPSARTAPSLKEVTVEGSRSTGYEPAQVSSPKFTQPLVDTTQTISVIKEQVLQEQGATTLTEALRNVPGAGTFYAGENGNTSTGDAIYMRGFDTSNSIYVDGVRDVGSISRDVFNTEQVEVTKGPASTDYGRSAPTGAINMVTKQPSLADSFGASLGAGSGSYKRSTVDWNKSLTGMGGAAFRLNAMVQDAGVAGRDRVANDRWGIAPSFAFGLNTDTRTYLNVLHVKQSNVPDGGVPTIGLPGYSNTDARLNAGRPVDPSRFYGTSADHDDVTADMVTLRVEHDFTPDTTLRNTTRWGRTKQDYLLTAFMTLSSNNSSNPADWTVSRSLPTFKNQVNDIVTNQTNLTTKLATGSVRHELSTGVEITREKQSNYGTGTTGAWPNASLYDPQVPSSGLNWSRNGADSKGSTDTFALYAFDTLKFNEQWQANAGLRLDRYKTQYDARAVCGGRSGSACGSNPAGTVLPSAVGLEASDTLLSWKIGGLYKPAPNGSVYVNYALSQQPPGGANFTLSTAANNANNPNMDPQKAKTAELGTKWELMDKRLLLTGALFRTEITNEIVTNPDGTVGQTGKKIVQGLELGATGQITPAWGVTAGYTLQDTKVDTGATVAQDGSSGLTYTPKNAFSLWTSYQFPFGLTLAGGARYSGGLKRGTDGAVGTPNFTDAYWVFDAMASYRINKNADIQLNFYNLFDKEYVGAINKSGYRYFPGTPRSVRVTANFRF</sequence>
<evidence type="ECO:0000259" key="18">
    <source>
        <dbReference type="Pfam" id="PF07715"/>
    </source>
</evidence>
<evidence type="ECO:0000256" key="13">
    <source>
        <dbReference type="ARBA" id="ARBA00023237"/>
    </source>
</evidence>
<name>A0A1H3EE63_9BURK</name>
<dbReference type="GO" id="GO:0038023">
    <property type="term" value="F:signaling receptor activity"/>
    <property type="evidence" value="ECO:0007669"/>
    <property type="project" value="InterPro"/>
</dbReference>
<dbReference type="Gene3D" id="2.170.130.10">
    <property type="entry name" value="TonB-dependent receptor, plug domain"/>
    <property type="match status" value="1"/>
</dbReference>
<feature type="domain" description="TonB-dependent receptor-like beta-barrel" evidence="17">
    <location>
        <begin position="273"/>
        <end position="734"/>
    </location>
</feature>
<keyword evidence="9" id="KW-0406">Ion transport</keyword>
<keyword evidence="3 14" id="KW-0813">Transport</keyword>
<dbReference type="GO" id="GO:0015344">
    <property type="term" value="F:siderophore uptake transmembrane transporter activity"/>
    <property type="evidence" value="ECO:0007669"/>
    <property type="project" value="TreeGrafter"/>
</dbReference>
<dbReference type="Gene3D" id="2.40.170.20">
    <property type="entry name" value="TonB-dependent receptor, beta-barrel domain"/>
    <property type="match status" value="1"/>
</dbReference>
<dbReference type="FunFam" id="2.170.130.10:FF:000001">
    <property type="entry name" value="Catecholate siderophore TonB-dependent receptor"/>
    <property type="match status" value="1"/>
</dbReference>
<dbReference type="Proteomes" id="UP000183417">
    <property type="component" value="Unassembled WGS sequence"/>
</dbReference>
<protein>
    <submittedName>
        <fullName evidence="19">Catecholate siderophore receptor</fullName>
    </submittedName>
</protein>
<dbReference type="GeneID" id="94694952"/>
<evidence type="ECO:0000256" key="11">
    <source>
        <dbReference type="ARBA" id="ARBA00023136"/>
    </source>
</evidence>
<evidence type="ECO:0000256" key="5">
    <source>
        <dbReference type="ARBA" id="ARBA00022496"/>
    </source>
</evidence>
<keyword evidence="8" id="KW-0408">Iron</keyword>
<keyword evidence="10 15" id="KW-0798">TonB box</keyword>
<evidence type="ECO:0000256" key="9">
    <source>
        <dbReference type="ARBA" id="ARBA00023065"/>
    </source>
</evidence>
<evidence type="ECO:0000256" key="14">
    <source>
        <dbReference type="PROSITE-ProRule" id="PRU01360"/>
    </source>
</evidence>
<proteinExistence type="inferred from homology"/>
<evidence type="ECO:0000313" key="20">
    <source>
        <dbReference type="Proteomes" id="UP000183417"/>
    </source>
</evidence>
<feature type="compositionally biased region" description="Polar residues" evidence="16">
    <location>
        <begin position="60"/>
        <end position="73"/>
    </location>
</feature>
<evidence type="ECO:0000256" key="6">
    <source>
        <dbReference type="ARBA" id="ARBA00022692"/>
    </source>
</evidence>
<comment type="subcellular location">
    <subcellularLocation>
        <location evidence="1 14">Cell outer membrane</location>
        <topology evidence="1 14">Multi-pass membrane protein</topology>
    </subcellularLocation>
</comment>
<dbReference type="AlphaFoldDB" id="A0A1H3EE63"/>
<organism evidence="19 20">
    <name type="scientific">Delftia lacustris</name>
    <dbReference type="NCBI Taxonomy" id="558537"/>
    <lineage>
        <taxon>Bacteria</taxon>
        <taxon>Pseudomonadati</taxon>
        <taxon>Pseudomonadota</taxon>
        <taxon>Betaproteobacteria</taxon>
        <taxon>Burkholderiales</taxon>
        <taxon>Comamonadaceae</taxon>
        <taxon>Delftia</taxon>
    </lineage>
</organism>
<keyword evidence="12 19" id="KW-0675">Receptor</keyword>
<dbReference type="InterPro" id="IPR012910">
    <property type="entry name" value="Plug_dom"/>
</dbReference>
<dbReference type="SUPFAM" id="SSF56935">
    <property type="entry name" value="Porins"/>
    <property type="match status" value="1"/>
</dbReference>
<dbReference type="RefSeq" id="WP_074920923.1">
    <property type="nucleotide sequence ID" value="NZ_CP141274.1"/>
</dbReference>
<keyword evidence="13 14" id="KW-0998">Cell outer membrane</keyword>
<keyword evidence="7" id="KW-0732">Signal</keyword>
<keyword evidence="11 14" id="KW-0472">Membrane</keyword>
<evidence type="ECO:0000256" key="4">
    <source>
        <dbReference type="ARBA" id="ARBA00022452"/>
    </source>
</evidence>
<dbReference type="InterPro" id="IPR039426">
    <property type="entry name" value="TonB-dep_rcpt-like"/>
</dbReference>
<keyword evidence="4 14" id="KW-1134">Transmembrane beta strand</keyword>
<dbReference type="CDD" id="cd01347">
    <property type="entry name" value="ligand_gated_channel"/>
    <property type="match status" value="1"/>
</dbReference>
<reference evidence="19 20" key="1">
    <citation type="submission" date="2016-10" db="EMBL/GenBank/DDBJ databases">
        <authorList>
            <person name="de Groot N.N."/>
        </authorList>
    </citation>
    <scope>NUCLEOTIDE SEQUENCE [LARGE SCALE GENOMIC DNA]</scope>
    <source>
        <strain evidence="19 20">LMG 24775</strain>
    </source>
</reference>
<dbReference type="GO" id="GO:0009279">
    <property type="term" value="C:cell outer membrane"/>
    <property type="evidence" value="ECO:0007669"/>
    <property type="project" value="UniProtKB-SubCell"/>
</dbReference>
<keyword evidence="5" id="KW-0410">Iron transport</keyword>
<evidence type="ECO:0000313" key="19">
    <source>
        <dbReference type="EMBL" id="SDX76528.1"/>
    </source>
</evidence>
<keyword evidence="6 14" id="KW-0812">Transmembrane</keyword>
<dbReference type="PANTHER" id="PTHR32552">
    <property type="entry name" value="FERRICHROME IRON RECEPTOR-RELATED"/>
    <property type="match status" value="1"/>
</dbReference>